<dbReference type="PANTHER" id="PTHR30632:SF11">
    <property type="entry name" value="BLR4797 PROTEIN"/>
    <property type="match status" value="1"/>
</dbReference>
<dbReference type="RefSeq" id="WP_075797945.1">
    <property type="nucleotide sequence ID" value="NZ_CP015583.1"/>
</dbReference>
<dbReference type="Pfam" id="PF13531">
    <property type="entry name" value="SBP_bac_11"/>
    <property type="match status" value="1"/>
</dbReference>
<accession>A0A1L7AE18</accession>
<sequence>MSVPNLSRRGVLALAGGSLAFLGARPALARGATLHVVSSGGFAAAYRALAPGFEKHSGDHLVIGWGPSMGETHDAVPARLKRGEPLDVLIMVGYALDQLAREGKVIPGSRVDLARSGIGMAVKAGAPHPATGSVEALKQALLDAKSIAYSDSASGVYIQNEMFAKLGIADAMKGKARMIPATPVGEIVARGEAEFGFQQLSELKPIAGIDILGPLPPELQKMTVFSAGVVRASRQRGEAEALIAYLASPAAAGAIRDSGMEPLGEPLGEPMRQRDRR</sequence>
<evidence type="ECO:0000313" key="3">
    <source>
        <dbReference type="EMBL" id="APT57047.1"/>
    </source>
</evidence>
<feature type="region of interest" description="Disordered" evidence="1">
    <location>
        <begin position="257"/>
        <end position="277"/>
    </location>
</feature>
<name>A0A1L7AE18_9PROT</name>
<dbReference type="SUPFAM" id="SSF53850">
    <property type="entry name" value="Periplasmic binding protein-like II"/>
    <property type="match status" value="1"/>
</dbReference>
<organism evidence="3">
    <name type="scientific">Roseomonas gilardii</name>
    <dbReference type="NCBI Taxonomy" id="257708"/>
    <lineage>
        <taxon>Bacteria</taxon>
        <taxon>Pseudomonadati</taxon>
        <taxon>Pseudomonadota</taxon>
        <taxon>Alphaproteobacteria</taxon>
        <taxon>Acetobacterales</taxon>
        <taxon>Roseomonadaceae</taxon>
        <taxon>Roseomonas</taxon>
    </lineage>
</organism>
<dbReference type="InterPro" id="IPR006311">
    <property type="entry name" value="TAT_signal"/>
</dbReference>
<dbReference type="PROSITE" id="PS51318">
    <property type="entry name" value="TAT"/>
    <property type="match status" value="1"/>
</dbReference>
<feature type="signal peptide" evidence="2">
    <location>
        <begin position="1"/>
        <end position="29"/>
    </location>
</feature>
<feature type="chain" id="PRO_5013176888" evidence="2">
    <location>
        <begin position="30"/>
        <end position="277"/>
    </location>
</feature>
<dbReference type="KEGG" id="rgi:RGI145_08015"/>
<dbReference type="GO" id="GO:0015689">
    <property type="term" value="P:molybdate ion transport"/>
    <property type="evidence" value="ECO:0007669"/>
    <property type="project" value="TreeGrafter"/>
</dbReference>
<gene>
    <name evidence="3" type="ORF">RGI145_08015</name>
</gene>
<dbReference type="Proteomes" id="UP000185494">
    <property type="component" value="Chromosome 1"/>
</dbReference>
<dbReference type="STRING" id="257708.RGI145_08015"/>
<dbReference type="GO" id="GO:0030973">
    <property type="term" value="F:molybdate ion binding"/>
    <property type="evidence" value="ECO:0007669"/>
    <property type="project" value="TreeGrafter"/>
</dbReference>
<evidence type="ECO:0000256" key="1">
    <source>
        <dbReference type="SAM" id="MobiDB-lite"/>
    </source>
</evidence>
<keyword evidence="2" id="KW-0732">Signal</keyword>
<dbReference type="InterPro" id="IPR050682">
    <property type="entry name" value="ModA/WtpA"/>
</dbReference>
<proteinExistence type="predicted"/>
<reference evidence="3" key="1">
    <citation type="submission" date="2016-05" db="EMBL/GenBank/DDBJ databases">
        <title>Complete Genome and Methylome Analysis of Psychrotrophic Bacterial Isolates from Antarctic Lake Untersee.</title>
        <authorList>
            <person name="Fomenkov A."/>
            <person name="Akimov V.N."/>
            <person name="Vasilyeva L.V."/>
            <person name="Andersen D."/>
            <person name="Vincze T."/>
            <person name="Roberts R.J."/>
        </authorList>
    </citation>
    <scope>NUCLEOTIDE SEQUENCE [LARGE SCALE GENOMIC DNA]</scope>
    <source>
        <strain evidence="3">U14-5</strain>
    </source>
</reference>
<dbReference type="EMBL" id="CP015583">
    <property type="protein sequence ID" value="APT57047.1"/>
    <property type="molecule type" value="Genomic_DNA"/>
</dbReference>
<dbReference type="PANTHER" id="PTHR30632">
    <property type="entry name" value="MOLYBDATE-BINDING PERIPLASMIC PROTEIN"/>
    <property type="match status" value="1"/>
</dbReference>
<evidence type="ECO:0000256" key="2">
    <source>
        <dbReference type="SAM" id="SignalP"/>
    </source>
</evidence>
<dbReference type="AlphaFoldDB" id="A0A1L7AE18"/>
<dbReference type="Gene3D" id="3.40.190.10">
    <property type="entry name" value="Periplasmic binding protein-like II"/>
    <property type="match status" value="2"/>
</dbReference>
<protein>
    <submittedName>
        <fullName evidence="3">ABC transporter substrate-binding protein</fullName>
    </submittedName>
</protein>